<dbReference type="SFLD" id="SFLDG01017">
    <property type="entry name" value="Polyprenyl_Transferase_Like"/>
    <property type="match status" value="1"/>
</dbReference>
<keyword evidence="6" id="KW-0414">Isoprene biosynthesis</keyword>
<dbReference type="GO" id="GO:0005737">
    <property type="term" value="C:cytoplasm"/>
    <property type="evidence" value="ECO:0007669"/>
    <property type="project" value="UniProtKB-ARBA"/>
</dbReference>
<dbReference type="Proteomes" id="UP000244920">
    <property type="component" value="Chromosome"/>
</dbReference>
<sequence>MNNEYELKTDLVTFQQRVNQFIEQELKQYSAYHSPLIDAMAYAVLLGGKRVRPFLIYATGRMLGVSLEALDHSAAAMESIHAYSLVHDDLPAMDDDKLRRGKPTCHITFDEATAILAGDSLQTFAFELIAKDPFLTDLQKVKQIQSLAQAAGARGMCLGQSLDLISENKAISLSELELIHRNKTGALIVASVLMGFNLSDYARDEKIKNALECYAKAIGLAFQVQDDILDVIGDTDKIGKTAGSDESLNKSTYPKLLGLEGAMEKAQSLYQTALEALDELPFDTRALKALAHFIIQRES</sequence>
<dbReference type="GO" id="GO:0008654">
    <property type="term" value="P:phospholipid biosynthetic process"/>
    <property type="evidence" value="ECO:0007669"/>
    <property type="project" value="UniProtKB-ARBA"/>
</dbReference>
<dbReference type="FunFam" id="1.10.600.10:FF:000001">
    <property type="entry name" value="Geranylgeranyl diphosphate synthase"/>
    <property type="match status" value="1"/>
</dbReference>
<dbReference type="Gene3D" id="1.10.600.10">
    <property type="entry name" value="Farnesyl Diphosphate Synthase"/>
    <property type="match status" value="1"/>
</dbReference>
<evidence type="ECO:0000256" key="4">
    <source>
        <dbReference type="ARBA" id="ARBA00022723"/>
    </source>
</evidence>
<dbReference type="NCBIfam" id="NF007877">
    <property type="entry name" value="PRK10581.1"/>
    <property type="match status" value="1"/>
</dbReference>
<keyword evidence="5" id="KW-0460">Magnesium</keyword>
<keyword evidence="3 7" id="KW-0808">Transferase</keyword>
<evidence type="ECO:0000256" key="1">
    <source>
        <dbReference type="ARBA" id="ARBA00001946"/>
    </source>
</evidence>
<dbReference type="PROSITE" id="PS00723">
    <property type="entry name" value="POLYPRENYL_SYNTHASE_1"/>
    <property type="match status" value="1"/>
</dbReference>
<evidence type="ECO:0000256" key="5">
    <source>
        <dbReference type="ARBA" id="ARBA00022842"/>
    </source>
</evidence>
<dbReference type="KEGG" id="apor:DDU33_08970"/>
<dbReference type="AlphaFoldDB" id="A0A2U8FML0"/>
<comment type="cofactor">
    <cofactor evidence="1">
        <name>Mg(2+)</name>
        <dbReference type="ChEBI" id="CHEBI:18420"/>
    </cofactor>
</comment>
<accession>A0A2U8FML0</accession>
<dbReference type="GO" id="GO:0004659">
    <property type="term" value="F:prenyltransferase activity"/>
    <property type="evidence" value="ECO:0007669"/>
    <property type="project" value="InterPro"/>
</dbReference>
<dbReference type="PANTHER" id="PTHR43281:SF1">
    <property type="entry name" value="FARNESYL DIPHOSPHATE SYNTHASE"/>
    <property type="match status" value="1"/>
</dbReference>
<dbReference type="NCBIfam" id="NF045485">
    <property type="entry name" value="FPPsyn"/>
    <property type="match status" value="1"/>
</dbReference>
<protein>
    <submittedName>
        <fullName evidence="8">(2E,6E)-farnesyl diphosphate synthase</fullName>
    </submittedName>
</protein>
<dbReference type="InterPro" id="IPR033749">
    <property type="entry name" value="Polyprenyl_synt_CS"/>
</dbReference>
<dbReference type="CDD" id="cd00685">
    <property type="entry name" value="Trans_IPPS_HT"/>
    <property type="match status" value="1"/>
</dbReference>
<dbReference type="Pfam" id="PF00348">
    <property type="entry name" value="polyprenyl_synt"/>
    <property type="match status" value="1"/>
</dbReference>
<evidence type="ECO:0000313" key="9">
    <source>
        <dbReference type="Proteomes" id="UP000244920"/>
    </source>
</evidence>
<dbReference type="PANTHER" id="PTHR43281">
    <property type="entry name" value="FARNESYL DIPHOSPHATE SYNTHASE"/>
    <property type="match status" value="1"/>
</dbReference>
<evidence type="ECO:0000256" key="3">
    <source>
        <dbReference type="ARBA" id="ARBA00022679"/>
    </source>
</evidence>
<keyword evidence="9" id="KW-1185">Reference proteome</keyword>
<comment type="similarity">
    <text evidence="2 7">Belongs to the FPP/GGPP synthase family.</text>
</comment>
<dbReference type="GO" id="GO:0016114">
    <property type="term" value="P:terpenoid biosynthetic process"/>
    <property type="evidence" value="ECO:0007669"/>
    <property type="project" value="UniProtKB-ARBA"/>
</dbReference>
<evidence type="ECO:0000256" key="2">
    <source>
        <dbReference type="ARBA" id="ARBA00006706"/>
    </source>
</evidence>
<reference evidence="9" key="1">
    <citation type="submission" date="2018-05" db="EMBL/GenBank/DDBJ databases">
        <title>Complete genome sequence of Actinobacillus porcitonsillarum reference strain 9953L55 (CCUG 46996).</title>
        <authorList>
            <person name="Dona V."/>
            <person name="Perreten V."/>
        </authorList>
    </citation>
    <scope>NUCLEOTIDE SEQUENCE [LARGE SCALE GENOMIC DNA]</scope>
    <source>
        <strain evidence="9">9953L55</strain>
    </source>
</reference>
<dbReference type="RefSeq" id="WP_108924805.1">
    <property type="nucleotide sequence ID" value="NZ_CP029206.1"/>
</dbReference>
<dbReference type="InterPro" id="IPR008949">
    <property type="entry name" value="Isoprenoid_synthase_dom_sf"/>
</dbReference>
<dbReference type="SFLD" id="SFLDS00005">
    <property type="entry name" value="Isoprenoid_Synthase_Type_I"/>
    <property type="match status" value="1"/>
</dbReference>
<evidence type="ECO:0000313" key="8">
    <source>
        <dbReference type="EMBL" id="AWI51604.1"/>
    </source>
</evidence>
<name>A0A2U8FML0_9PAST</name>
<dbReference type="EMBL" id="CP029206">
    <property type="protein sequence ID" value="AWI51604.1"/>
    <property type="molecule type" value="Genomic_DNA"/>
</dbReference>
<keyword evidence="4" id="KW-0479">Metal-binding</keyword>
<dbReference type="GO" id="GO:0046872">
    <property type="term" value="F:metal ion binding"/>
    <property type="evidence" value="ECO:0007669"/>
    <property type="project" value="UniProtKB-KW"/>
</dbReference>
<evidence type="ECO:0000256" key="6">
    <source>
        <dbReference type="ARBA" id="ARBA00023229"/>
    </source>
</evidence>
<dbReference type="PROSITE" id="PS00444">
    <property type="entry name" value="POLYPRENYL_SYNTHASE_2"/>
    <property type="match status" value="1"/>
</dbReference>
<organism evidence="8 9">
    <name type="scientific">Actinobacillus porcitonsillarum</name>
    <dbReference type="NCBI Taxonomy" id="189834"/>
    <lineage>
        <taxon>Bacteria</taxon>
        <taxon>Pseudomonadati</taxon>
        <taxon>Pseudomonadota</taxon>
        <taxon>Gammaproteobacteria</taxon>
        <taxon>Pasteurellales</taxon>
        <taxon>Pasteurellaceae</taxon>
        <taxon>Actinobacillus</taxon>
    </lineage>
</organism>
<dbReference type="InterPro" id="IPR000092">
    <property type="entry name" value="Polyprenyl_synt"/>
</dbReference>
<gene>
    <name evidence="8" type="ORF">DDU33_08970</name>
</gene>
<dbReference type="InterPro" id="IPR053378">
    <property type="entry name" value="Prenyl_diphosphate_synthase"/>
</dbReference>
<evidence type="ECO:0000256" key="7">
    <source>
        <dbReference type="RuleBase" id="RU004466"/>
    </source>
</evidence>
<proteinExistence type="inferred from homology"/>
<dbReference type="SUPFAM" id="SSF48576">
    <property type="entry name" value="Terpenoid synthases"/>
    <property type="match status" value="1"/>
</dbReference>